<accession>A0AAJ3E2H8</accession>
<keyword evidence="8 14" id="KW-0418">Kinase</keyword>
<evidence type="ECO:0000256" key="1">
    <source>
        <dbReference type="ARBA" id="ARBA00000085"/>
    </source>
</evidence>
<keyword evidence="4" id="KW-0597">Phosphoprotein</keyword>
<dbReference type="SUPFAM" id="SSF55874">
    <property type="entry name" value="ATPase domain of HSP90 chaperone/DNA topoisomerase II/histidine kinase"/>
    <property type="match status" value="1"/>
</dbReference>
<evidence type="ECO:0000256" key="6">
    <source>
        <dbReference type="ARBA" id="ARBA00022692"/>
    </source>
</evidence>
<protein>
    <recommendedName>
        <fullName evidence="3">histidine kinase</fullName>
        <ecNumber evidence="3">2.7.13.3</ecNumber>
    </recommendedName>
</protein>
<reference evidence="14" key="2">
    <citation type="journal article" date="2019" name="Nat. Commun.">
        <title>Spatiotemporal dynamics of multidrug resistant bacteria on intensive care unit surfaces.</title>
        <authorList>
            <person name="D'Souza A.W."/>
            <person name="Potter R.F."/>
            <person name="Wallace M."/>
            <person name="Shupe A."/>
            <person name="Patel S."/>
            <person name="Sun X."/>
            <person name="Gul D."/>
            <person name="Kwon J.H."/>
            <person name="Andleeb S."/>
            <person name="Burnham C.D."/>
            <person name="Dantas G."/>
        </authorList>
    </citation>
    <scope>NUCLEOTIDE SEQUENCE</scope>
    <source>
        <strain evidence="14">AL_065</strain>
    </source>
</reference>
<dbReference type="Pfam" id="PF00512">
    <property type="entry name" value="HisKA"/>
    <property type="match status" value="1"/>
</dbReference>
<keyword evidence="5" id="KW-0808">Transferase</keyword>
<evidence type="ECO:0000256" key="10">
    <source>
        <dbReference type="ARBA" id="ARBA00022989"/>
    </source>
</evidence>
<dbReference type="InterPro" id="IPR003661">
    <property type="entry name" value="HisK_dim/P_dom"/>
</dbReference>
<dbReference type="SMART" id="SM00388">
    <property type="entry name" value="HisKA"/>
    <property type="match status" value="1"/>
</dbReference>
<dbReference type="EMBL" id="CP078045">
    <property type="protein sequence ID" value="QXR06462.1"/>
    <property type="molecule type" value="Genomic_DNA"/>
</dbReference>
<dbReference type="PROSITE" id="PS50109">
    <property type="entry name" value="HIS_KIN"/>
    <property type="match status" value="1"/>
</dbReference>
<dbReference type="AlphaFoldDB" id="A0AAJ3E2H8"/>
<keyword evidence="11" id="KW-0902">Two-component regulatory system</keyword>
<gene>
    <name evidence="14" type="ORF">EVX74_010065</name>
</gene>
<evidence type="ECO:0000313" key="15">
    <source>
        <dbReference type="Proteomes" id="UP000293391"/>
    </source>
</evidence>
<keyword evidence="10 12" id="KW-1133">Transmembrane helix</keyword>
<evidence type="ECO:0000256" key="4">
    <source>
        <dbReference type="ARBA" id="ARBA00022553"/>
    </source>
</evidence>
<dbReference type="Gene3D" id="1.10.287.130">
    <property type="match status" value="1"/>
</dbReference>
<feature type="transmembrane region" description="Helical" evidence="12">
    <location>
        <begin position="155"/>
        <end position="178"/>
    </location>
</feature>
<keyword evidence="9" id="KW-0067">ATP-binding</keyword>
<keyword evidence="6 12" id="KW-0812">Transmembrane</keyword>
<dbReference type="Proteomes" id="UP000293391">
    <property type="component" value="Chromosome"/>
</dbReference>
<dbReference type="PANTHER" id="PTHR45436:SF14">
    <property type="entry name" value="SENSOR PROTEIN QSEC"/>
    <property type="match status" value="1"/>
</dbReference>
<evidence type="ECO:0000256" key="7">
    <source>
        <dbReference type="ARBA" id="ARBA00022741"/>
    </source>
</evidence>
<dbReference type="InterPro" id="IPR036097">
    <property type="entry name" value="HisK_dim/P_sf"/>
</dbReference>
<dbReference type="Pfam" id="PF02518">
    <property type="entry name" value="HATPase_c"/>
    <property type="match status" value="1"/>
</dbReference>
<keyword evidence="12" id="KW-0472">Membrane</keyword>
<keyword evidence="7" id="KW-0547">Nucleotide-binding</keyword>
<dbReference type="InterPro" id="IPR036890">
    <property type="entry name" value="HATPase_C_sf"/>
</dbReference>
<evidence type="ECO:0000256" key="12">
    <source>
        <dbReference type="SAM" id="Phobius"/>
    </source>
</evidence>
<organism evidence="14 15">
    <name type="scientific">Acinetobacter lwoffii</name>
    <dbReference type="NCBI Taxonomy" id="28090"/>
    <lineage>
        <taxon>Bacteria</taxon>
        <taxon>Pseudomonadati</taxon>
        <taxon>Pseudomonadota</taxon>
        <taxon>Gammaproteobacteria</taxon>
        <taxon>Moraxellales</taxon>
        <taxon>Moraxellaceae</taxon>
        <taxon>Acinetobacter</taxon>
    </lineage>
</organism>
<dbReference type="SMART" id="SM00387">
    <property type="entry name" value="HATPase_c"/>
    <property type="match status" value="1"/>
</dbReference>
<dbReference type="CDD" id="cd00082">
    <property type="entry name" value="HisKA"/>
    <property type="match status" value="1"/>
</dbReference>
<evidence type="ECO:0000256" key="3">
    <source>
        <dbReference type="ARBA" id="ARBA00012438"/>
    </source>
</evidence>
<evidence type="ECO:0000259" key="13">
    <source>
        <dbReference type="PROSITE" id="PS50109"/>
    </source>
</evidence>
<dbReference type="InterPro" id="IPR003594">
    <property type="entry name" value="HATPase_dom"/>
</dbReference>
<reference evidence="14" key="1">
    <citation type="submission" date="2018-10" db="EMBL/GenBank/DDBJ databases">
        <authorList>
            <person name="D'Souza A.W."/>
            <person name="Potter R.F."/>
            <person name="Wallace M."/>
            <person name="Shupe A."/>
            <person name="Patel S."/>
            <person name="Sun S."/>
            <person name="Gul D."/>
            <person name="Kwon J.H."/>
            <person name="Andleeb S."/>
            <person name="Burnham C.-A.D."/>
            <person name="Dantas G."/>
        </authorList>
    </citation>
    <scope>NUCLEOTIDE SEQUENCE</scope>
    <source>
        <strain evidence="14">AL_065</strain>
    </source>
</reference>
<evidence type="ECO:0000256" key="9">
    <source>
        <dbReference type="ARBA" id="ARBA00022840"/>
    </source>
</evidence>
<dbReference type="GO" id="GO:0005886">
    <property type="term" value="C:plasma membrane"/>
    <property type="evidence" value="ECO:0007669"/>
    <property type="project" value="TreeGrafter"/>
</dbReference>
<evidence type="ECO:0000256" key="8">
    <source>
        <dbReference type="ARBA" id="ARBA00022777"/>
    </source>
</evidence>
<evidence type="ECO:0000256" key="2">
    <source>
        <dbReference type="ARBA" id="ARBA00004141"/>
    </source>
</evidence>
<comment type="subcellular location">
    <subcellularLocation>
        <location evidence="2">Membrane</location>
        <topology evidence="2">Multi-pass membrane protein</topology>
    </subcellularLocation>
</comment>
<evidence type="ECO:0000256" key="5">
    <source>
        <dbReference type="ARBA" id="ARBA00022679"/>
    </source>
</evidence>
<dbReference type="GO" id="GO:0005524">
    <property type="term" value="F:ATP binding"/>
    <property type="evidence" value="ECO:0007669"/>
    <property type="project" value="UniProtKB-KW"/>
</dbReference>
<sequence>MFSHSLKWRLVMSLLAMFIVLWSAVFSWLYIDLKQRLQDTLDQRLSASAQMVARLIQQLPLDSLGDATLSKLAKNDDANQLIACEVSLFSSDISLGNQVIAKTRGAPPNLSQRPQGFSTWQQDNTEWRSYVLRRGDIQVVAAERMFLRDTLLQQILQSVLVPLVFSLLICIALIIFIIRRQFRSLDQLSQYLNQKNLNYSEAADFLMQLKPASIPQEVQPFVNNSTQLIQKINDSLQQEKAFSAYAAHELRSPLTAIKTHVQLAQLISQQQNLPNTIQHNLQQANESIRRYTLLLEQLLLLTQSENSLQEMTETIWLRPTLEKVLADLGTHYPEMNEKIQVNWDNLGEIQLPEFVLYTVLKNLLENALLHAQAAYIWISMQSDGLVIEDDGQQLTTEDIQHLGQRFWRKSAQQHGHGLGLALTANLLKQYGYQLSFNARQPYGLRIKIKCDVSKRDLQAWT</sequence>
<dbReference type="EC" id="2.7.13.3" evidence="3"/>
<feature type="domain" description="Histidine kinase" evidence="13">
    <location>
        <begin position="245"/>
        <end position="454"/>
    </location>
</feature>
<evidence type="ECO:0000313" key="14">
    <source>
        <dbReference type="EMBL" id="QXR06462.1"/>
    </source>
</evidence>
<dbReference type="RefSeq" id="WP_005266803.1">
    <property type="nucleotide sequence ID" value="NZ_CAYTBE010000011.1"/>
</dbReference>
<dbReference type="SUPFAM" id="SSF47384">
    <property type="entry name" value="Homodimeric domain of signal transducing histidine kinase"/>
    <property type="match status" value="1"/>
</dbReference>
<comment type="catalytic activity">
    <reaction evidence="1">
        <text>ATP + protein L-histidine = ADP + protein N-phospho-L-histidine.</text>
        <dbReference type="EC" id="2.7.13.3"/>
    </reaction>
</comment>
<dbReference type="InterPro" id="IPR050428">
    <property type="entry name" value="TCS_sensor_his_kinase"/>
</dbReference>
<dbReference type="Gene3D" id="3.30.565.10">
    <property type="entry name" value="Histidine kinase-like ATPase, C-terminal domain"/>
    <property type="match status" value="1"/>
</dbReference>
<name>A0AAJ3E2H8_ACILW</name>
<evidence type="ECO:0000256" key="11">
    <source>
        <dbReference type="ARBA" id="ARBA00023012"/>
    </source>
</evidence>
<proteinExistence type="predicted"/>
<reference evidence="14" key="3">
    <citation type="submission" date="2021-06" db="EMBL/GenBank/DDBJ databases">
        <authorList>
            <person name="Diorio-Toth L."/>
        </authorList>
    </citation>
    <scope>NUCLEOTIDE SEQUENCE</scope>
    <source>
        <strain evidence="14">AL_065</strain>
    </source>
</reference>
<feature type="transmembrane region" description="Helical" evidence="12">
    <location>
        <begin position="12"/>
        <end position="31"/>
    </location>
</feature>
<dbReference type="GO" id="GO:0000155">
    <property type="term" value="F:phosphorelay sensor kinase activity"/>
    <property type="evidence" value="ECO:0007669"/>
    <property type="project" value="InterPro"/>
</dbReference>
<dbReference type="InterPro" id="IPR005467">
    <property type="entry name" value="His_kinase_dom"/>
</dbReference>
<dbReference type="PANTHER" id="PTHR45436">
    <property type="entry name" value="SENSOR HISTIDINE KINASE YKOH"/>
    <property type="match status" value="1"/>
</dbReference>